<organism evidence="2 3">
    <name type="scientific">Rhodococcus phage Weasels2</name>
    <dbReference type="NCBI Taxonomy" id="1897437"/>
    <lineage>
        <taxon>Viruses</taxon>
        <taxon>Duplodnaviria</taxon>
        <taxon>Heunggongvirae</taxon>
        <taxon>Uroviricota</taxon>
        <taxon>Caudoviricetes</taxon>
        <taxon>Weaselvirus</taxon>
        <taxon>Weaselvirus weasel</taxon>
    </lineage>
</organism>
<gene>
    <name evidence="2" type="ORF">SEA_WEASELS2_94</name>
</gene>
<evidence type="ECO:0000256" key="1">
    <source>
        <dbReference type="SAM" id="MobiDB-lite"/>
    </source>
</evidence>
<sequence length="97" mass="10840">MAFKKFISKIEEEVEVTDILFHAVDVLDEAITIAIKNQDAGMIDTIYDKYLEASDRLMGIAFASAGQDQEDEENSGPPKKQRIGFYNEPKPNTIKGS</sequence>
<protein>
    <submittedName>
        <fullName evidence="2">Uncharacterized protein</fullName>
    </submittedName>
</protein>
<keyword evidence="3" id="KW-1185">Reference proteome</keyword>
<proteinExistence type="predicted"/>
<feature type="region of interest" description="Disordered" evidence="1">
    <location>
        <begin position="63"/>
        <end position="97"/>
    </location>
</feature>
<dbReference type="EMBL" id="KX774321">
    <property type="protein sequence ID" value="AOZ63683.1"/>
    <property type="molecule type" value="Genomic_DNA"/>
</dbReference>
<reference evidence="3" key="1">
    <citation type="submission" date="2016-08" db="EMBL/GenBank/DDBJ databases">
        <authorList>
            <person name="Seilhamer J.J."/>
        </authorList>
    </citation>
    <scope>NUCLEOTIDE SEQUENCE [LARGE SCALE GENOMIC DNA]</scope>
</reference>
<accession>A0A1I9SA77</accession>
<dbReference type="Proteomes" id="UP000224902">
    <property type="component" value="Segment"/>
</dbReference>
<dbReference type="OrthoDB" id="40323at10239"/>
<name>A0A1I9SA77_9CAUD</name>
<evidence type="ECO:0000313" key="3">
    <source>
        <dbReference type="Proteomes" id="UP000224902"/>
    </source>
</evidence>
<evidence type="ECO:0000313" key="2">
    <source>
        <dbReference type="EMBL" id="AOZ63683.1"/>
    </source>
</evidence>